<dbReference type="AlphaFoldDB" id="A0A1H7I060"/>
<keyword evidence="1" id="KW-0378">Hydrolase</keyword>
<dbReference type="Pfam" id="PF13582">
    <property type="entry name" value="Reprolysin_3"/>
    <property type="match status" value="1"/>
</dbReference>
<dbReference type="GO" id="GO:0008237">
    <property type="term" value="F:metallopeptidase activity"/>
    <property type="evidence" value="ECO:0007669"/>
    <property type="project" value="InterPro"/>
</dbReference>
<organism evidence="5 6">
    <name type="scientific">Atopomonas hussainii</name>
    <dbReference type="NCBI Taxonomy" id="1429083"/>
    <lineage>
        <taxon>Bacteria</taxon>
        <taxon>Pseudomonadati</taxon>
        <taxon>Pseudomonadota</taxon>
        <taxon>Gammaproteobacteria</taxon>
        <taxon>Pseudomonadales</taxon>
        <taxon>Pseudomonadaceae</taxon>
        <taxon>Atopomonas</taxon>
    </lineage>
</organism>
<reference evidence="5 6" key="1">
    <citation type="submission" date="2016-10" db="EMBL/GenBank/DDBJ databases">
        <authorList>
            <person name="de Groot N.N."/>
        </authorList>
    </citation>
    <scope>NUCLEOTIDE SEQUENCE [LARGE SCALE GENOMIC DNA]</scope>
    <source>
        <strain evidence="5 6">JCM 19513</strain>
    </source>
</reference>
<dbReference type="InterPro" id="IPR024079">
    <property type="entry name" value="MetalloPept_cat_dom_sf"/>
</dbReference>
<dbReference type="Gene3D" id="2.60.120.260">
    <property type="entry name" value="Galactose-binding domain-like"/>
    <property type="match status" value="2"/>
</dbReference>
<accession>A0A1H7I060</accession>
<evidence type="ECO:0000256" key="2">
    <source>
        <dbReference type="SAM" id="MobiDB-lite"/>
    </source>
</evidence>
<protein>
    <submittedName>
        <fullName evidence="5">Carbohydrate binding domain-containing protein</fullName>
    </submittedName>
</protein>
<dbReference type="RefSeq" id="WP_074865301.1">
    <property type="nucleotide sequence ID" value="NZ_FOAS01000003.1"/>
</dbReference>
<evidence type="ECO:0000313" key="5">
    <source>
        <dbReference type="EMBL" id="SEK55774.1"/>
    </source>
</evidence>
<dbReference type="InterPro" id="IPR003305">
    <property type="entry name" value="CenC_carb-bd"/>
</dbReference>
<feature type="region of interest" description="Disordered" evidence="2">
    <location>
        <begin position="262"/>
        <end position="286"/>
    </location>
</feature>
<dbReference type="STRING" id="1429083.GCA_001885685_03341"/>
<keyword evidence="6" id="KW-1185">Reference proteome</keyword>
<dbReference type="SUPFAM" id="SSF49785">
    <property type="entry name" value="Galactose-binding domain-like"/>
    <property type="match status" value="2"/>
</dbReference>
<dbReference type="Proteomes" id="UP000185766">
    <property type="component" value="Unassembled WGS sequence"/>
</dbReference>
<dbReference type="InterPro" id="IPR008979">
    <property type="entry name" value="Galactose-bd-like_sf"/>
</dbReference>
<keyword evidence="3" id="KW-0732">Signal</keyword>
<proteinExistence type="predicted"/>
<dbReference type="Gene3D" id="3.40.390.10">
    <property type="entry name" value="Collagenase (Catalytic Domain)"/>
    <property type="match status" value="1"/>
</dbReference>
<evidence type="ECO:0000256" key="1">
    <source>
        <dbReference type="ARBA" id="ARBA00022801"/>
    </source>
</evidence>
<name>A0A1H7I060_9GAMM</name>
<sequence>MHARNWLGAALGLAAPLAFAAPQTVDIMVLYTDAATKTSNGRDIDARIASYIEYSNTAYAQSNIDLRLRLVHKQKLDWANYADVTSANLDALRKDSQVQRLREQYGADVVSLINLAANAGNGYITCGIGYMGSGAKNSDAFYSWAKDIAYNLVGVDCGLNTFAHEAGHNMGLRHSYEQDQQDGYYASSNHSGTHEWSRGYGVYGKFSTIMGYPHVFNARTQAPYFSNPLLVKSECSGQACGMDGRADATRALNTMASQIAGFRPSKVPSTGNPTTPTDPVTPTPTLPWCSKPALKGLVSNGEFANTDGWQALFGAGQLSTVNIAKDCRDNALLLDTNSFDLAATPVSGLRNGTAYTLRGKVMLKAANSRENVNLAILSETTDGRLTYSSSQLVQASVTGNEFTPLERSFTYQPASNLRNVYVAIWTASGASLLADEISLVESSTSAPSVPPAPSVIRFDFENGIGGFAGFHARAGNSRYGHNGSKALVAYRRSAENSGASHSLLGNIDAGSAYSLRADVRIGSNKSLQAQASAYLYVEVEGSQGQYLPIASVTTQGNNWAVLQGNVQVPAGKLTRADLLLVGTQKQHNLLIDNLELRKQ</sequence>
<evidence type="ECO:0000256" key="3">
    <source>
        <dbReference type="SAM" id="SignalP"/>
    </source>
</evidence>
<dbReference type="GO" id="GO:0016798">
    <property type="term" value="F:hydrolase activity, acting on glycosyl bonds"/>
    <property type="evidence" value="ECO:0007669"/>
    <property type="project" value="InterPro"/>
</dbReference>
<evidence type="ECO:0000259" key="4">
    <source>
        <dbReference type="Pfam" id="PF02018"/>
    </source>
</evidence>
<feature type="signal peptide" evidence="3">
    <location>
        <begin position="1"/>
        <end position="20"/>
    </location>
</feature>
<feature type="domain" description="CBM-cenC" evidence="4">
    <location>
        <begin position="455"/>
        <end position="579"/>
    </location>
</feature>
<evidence type="ECO:0000313" key="6">
    <source>
        <dbReference type="Proteomes" id="UP000185766"/>
    </source>
</evidence>
<gene>
    <name evidence="5" type="ORF">SAMN05216214_103147</name>
</gene>
<feature type="chain" id="PRO_5010314890" evidence="3">
    <location>
        <begin position="21"/>
        <end position="599"/>
    </location>
</feature>
<dbReference type="EMBL" id="FOAS01000003">
    <property type="protein sequence ID" value="SEK55774.1"/>
    <property type="molecule type" value="Genomic_DNA"/>
</dbReference>
<dbReference type="SUPFAM" id="SSF55486">
    <property type="entry name" value="Metalloproteases ('zincins'), catalytic domain"/>
    <property type="match status" value="1"/>
</dbReference>
<dbReference type="Pfam" id="PF02018">
    <property type="entry name" value="CBM_4_9"/>
    <property type="match status" value="1"/>
</dbReference>